<proteinExistence type="predicted"/>
<organism evidence="1 2">
    <name type="scientific">Brytella acorum</name>
    <dbReference type="NCBI Taxonomy" id="2959299"/>
    <lineage>
        <taxon>Bacteria</taxon>
        <taxon>Pseudomonadati</taxon>
        <taxon>Pseudomonadota</taxon>
        <taxon>Alphaproteobacteria</taxon>
        <taxon>Acetobacterales</taxon>
        <taxon>Acetobacteraceae</taxon>
        <taxon>Brytella</taxon>
    </lineage>
</organism>
<dbReference type="AlphaFoldDB" id="A0AA35V9F3"/>
<evidence type="ECO:0000313" key="2">
    <source>
        <dbReference type="Proteomes" id="UP001176960"/>
    </source>
</evidence>
<dbReference type="Proteomes" id="UP001176960">
    <property type="component" value="Unassembled WGS sequence"/>
</dbReference>
<accession>A0AA35V9F3</accession>
<dbReference type="EMBL" id="CATKSH010000004">
    <property type="protein sequence ID" value="CAI9120183.1"/>
    <property type="molecule type" value="Genomic_DNA"/>
</dbReference>
<sequence length="799" mass="89230">MSDIKSGWWLFDPAARKITHSVTGQTLSFSNIAATLPGIVPVTNKTRQWMLFVYEDSDLTCPLLIEWRKFNTGDGKWLVNWRVDYARTARLHDQEQKKYKAAKIGQMSYAIWKRLDEFLIDALPFWGAANGLGPAPVFIAFNAGWMNGSWTEAFYRVSGKAPEYPYNRGFVNNVVFQTPVSIPLDLTPPSPWRIAPTGSFTPVLDANLPAALREEVASALQARPCLVAGDGERYLVGLPISVDDVRTSSARIFYCDSDLATDMVLFGLHGQQDNAARSPPPWSIEFAPRTSVLFDRRLGGAVSCPQYRKEDPGGFVFDAIYAPLSIERKLADFCRDGLLFDRQKEWTPFGDAMTTGGCSEVRLESHCVGGTESRPNLDAAVSLDDPLVWWGGTLRSVFDETSDDGILHGRASVMIGAFWEYDPPSTTLWRRLTGQSLSLVGRDPDRALSFLYRDPDGEYPLRVVQERILDTGSIRFLWTLDHVRSAALWRAREEMGDLAVPYGLWRRVDDCVIDALLCWPDTEEIGQKPVGLKISGGWFNGAWLPALRRYVNPVRRDSVIGKSAAHAPFVERLDAVAPSWIYIDAPVTVDAPIRLSGEVKLDRSRFYLPESAELSGFEGRMPAMRRNDGGAVVLPSESGSYLLCGVDYRPIAQFLYADENAFFYLAGDPFDRKTMKFDLHRLFNVGTRRASVSGHPDMRFAEDYIPTSRLHSDDLIPAPALLQRARNALLDAMLVWPGTSSRLRDEPGKYESFGTRSGRPDYEHSGVSLSKFGNVTVESGYIGGCFSQDLKVSAWIETD</sequence>
<protein>
    <submittedName>
        <fullName evidence="1">Uncharacterized protein</fullName>
    </submittedName>
</protein>
<evidence type="ECO:0000313" key="1">
    <source>
        <dbReference type="EMBL" id="CAI9120183.1"/>
    </source>
</evidence>
<name>A0AA35V9F3_9PROT</name>
<reference evidence="1" key="1">
    <citation type="submission" date="2023-03" db="EMBL/GenBank/DDBJ databases">
        <authorList>
            <person name="Cleenwerck I."/>
        </authorList>
    </citation>
    <scope>NUCLEOTIDE SEQUENCE</scope>
    <source>
        <strain evidence="1">LMG 32879</strain>
    </source>
</reference>
<gene>
    <name evidence="1" type="ORF">LMG32879_001013</name>
</gene>
<keyword evidence="2" id="KW-1185">Reference proteome</keyword>
<dbReference type="RefSeq" id="WP_289841970.1">
    <property type="nucleotide sequence ID" value="NZ_CATKSH010000004.1"/>
</dbReference>
<comment type="caution">
    <text evidence="1">The sequence shown here is derived from an EMBL/GenBank/DDBJ whole genome shotgun (WGS) entry which is preliminary data.</text>
</comment>